<dbReference type="InterPro" id="IPR036259">
    <property type="entry name" value="MFS_trans_sf"/>
</dbReference>
<keyword evidence="6 9" id="KW-0472">Membrane</keyword>
<evidence type="ECO:0000256" key="4">
    <source>
        <dbReference type="ARBA" id="ARBA00022692"/>
    </source>
</evidence>
<feature type="transmembrane region" description="Helical" evidence="9">
    <location>
        <begin position="138"/>
        <end position="160"/>
    </location>
</feature>
<dbReference type="Proteomes" id="UP000636661">
    <property type="component" value="Unassembled WGS sequence"/>
</dbReference>
<reference evidence="11" key="2">
    <citation type="submission" date="2020-09" db="EMBL/GenBank/DDBJ databases">
        <authorList>
            <person name="Sun Q."/>
            <person name="Ohkuma M."/>
        </authorList>
    </citation>
    <scope>NUCLEOTIDE SEQUENCE</scope>
    <source>
        <strain evidence="11">JCM 4391</strain>
    </source>
</reference>
<keyword evidence="12" id="KW-1185">Reference proteome</keyword>
<dbReference type="GO" id="GO:0022857">
    <property type="term" value="F:transmembrane transporter activity"/>
    <property type="evidence" value="ECO:0007669"/>
    <property type="project" value="InterPro"/>
</dbReference>
<dbReference type="InterPro" id="IPR050814">
    <property type="entry name" value="Myo-inositol_Transporter"/>
</dbReference>
<evidence type="ECO:0000313" key="11">
    <source>
        <dbReference type="EMBL" id="GGU49722.1"/>
    </source>
</evidence>
<proteinExistence type="inferred from homology"/>
<feature type="transmembrane region" description="Helical" evidence="9">
    <location>
        <begin position="390"/>
        <end position="410"/>
    </location>
</feature>
<dbReference type="Pfam" id="PF00083">
    <property type="entry name" value="Sugar_tr"/>
    <property type="match status" value="1"/>
</dbReference>
<evidence type="ECO:0000256" key="7">
    <source>
        <dbReference type="RuleBase" id="RU003346"/>
    </source>
</evidence>
<organism evidence="11 12">
    <name type="scientific">Streptomyces lavendofoliae</name>
    <dbReference type="NCBI Taxonomy" id="67314"/>
    <lineage>
        <taxon>Bacteria</taxon>
        <taxon>Bacillati</taxon>
        <taxon>Actinomycetota</taxon>
        <taxon>Actinomycetes</taxon>
        <taxon>Kitasatosporales</taxon>
        <taxon>Streptomycetaceae</taxon>
        <taxon>Streptomyces</taxon>
    </lineage>
</organism>
<feature type="transmembrane region" description="Helical" evidence="9">
    <location>
        <begin position="354"/>
        <end position="378"/>
    </location>
</feature>
<dbReference type="GO" id="GO:0005886">
    <property type="term" value="C:plasma membrane"/>
    <property type="evidence" value="ECO:0007669"/>
    <property type="project" value="UniProtKB-SubCell"/>
</dbReference>
<evidence type="ECO:0000313" key="12">
    <source>
        <dbReference type="Proteomes" id="UP000636661"/>
    </source>
</evidence>
<protein>
    <submittedName>
        <fullName evidence="11">MFS transporter</fullName>
    </submittedName>
</protein>
<keyword evidence="3 7" id="KW-0813">Transport</keyword>
<feature type="transmembrane region" description="Helical" evidence="9">
    <location>
        <begin position="326"/>
        <end position="348"/>
    </location>
</feature>
<reference evidence="11" key="1">
    <citation type="journal article" date="2014" name="Int. J. Syst. Evol. Microbiol.">
        <title>Complete genome sequence of Corynebacterium casei LMG S-19264T (=DSM 44701T), isolated from a smear-ripened cheese.</title>
        <authorList>
            <consortium name="US DOE Joint Genome Institute (JGI-PGF)"/>
            <person name="Walter F."/>
            <person name="Albersmeier A."/>
            <person name="Kalinowski J."/>
            <person name="Ruckert C."/>
        </authorList>
    </citation>
    <scope>NUCLEOTIDE SEQUENCE</scope>
    <source>
        <strain evidence="11">JCM 4391</strain>
    </source>
</reference>
<accession>A0A918I0C4</accession>
<keyword evidence="5 9" id="KW-1133">Transmembrane helix</keyword>
<dbReference type="InterPro" id="IPR003663">
    <property type="entry name" value="Sugar/inositol_transpt"/>
</dbReference>
<evidence type="ECO:0000256" key="2">
    <source>
        <dbReference type="ARBA" id="ARBA00010992"/>
    </source>
</evidence>
<feature type="domain" description="Major facilitator superfamily (MFS) profile" evidence="10">
    <location>
        <begin position="14"/>
        <end position="444"/>
    </location>
</feature>
<dbReference type="RefSeq" id="WP_189552529.1">
    <property type="nucleotide sequence ID" value="NZ_BMTP01000011.1"/>
</dbReference>
<evidence type="ECO:0000256" key="9">
    <source>
        <dbReference type="SAM" id="Phobius"/>
    </source>
</evidence>
<feature type="transmembrane region" description="Helical" evidence="9">
    <location>
        <begin position="166"/>
        <end position="187"/>
    </location>
</feature>
<dbReference type="Gene3D" id="1.20.1250.20">
    <property type="entry name" value="MFS general substrate transporter like domains"/>
    <property type="match status" value="1"/>
</dbReference>
<evidence type="ECO:0000256" key="1">
    <source>
        <dbReference type="ARBA" id="ARBA00004651"/>
    </source>
</evidence>
<feature type="compositionally biased region" description="Low complexity" evidence="8">
    <location>
        <begin position="228"/>
        <end position="243"/>
    </location>
</feature>
<dbReference type="InterPro" id="IPR020846">
    <property type="entry name" value="MFS_dom"/>
</dbReference>
<comment type="caution">
    <text evidence="11">The sequence shown here is derived from an EMBL/GenBank/DDBJ whole genome shotgun (WGS) entry which is preliminary data.</text>
</comment>
<dbReference type="SUPFAM" id="SSF103473">
    <property type="entry name" value="MFS general substrate transporter"/>
    <property type="match status" value="1"/>
</dbReference>
<dbReference type="InterPro" id="IPR005829">
    <property type="entry name" value="Sugar_transporter_CS"/>
</dbReference>
<dbReference type="NCBIfam" id="TIGR00879">
    <property type="entry name" value="SP"/>
    <property type="match status" value="1"/>
</dbReference>
<feature type="region of interest" description="Disordered" evidence="8">
    <location>
        <begin position="219"/>
        <end position="243"/>
    </location>
</feature>
<dbReference type="PROSITE" id="PS00216">
    <property type="entry name" value="SUGAR_TRANSPORT_1"/>
    <property type="match status" value="1"/>
</dbReference>
<evidence type="ECO:0000259" key="10">
    <source>
        <dbReference type="PROSITE" id="PS50850"/>
    </source>
</evidence>
<evidence type="ECO:0000256" key="3">
    <source>
        <dbReference type="ARBA" id="ARBA00022448"/>
    </source>
</evidence>
<comment type="subcellular location">
    <subcellularLocation>
        <location evidence="1">Cell membrane</location>
        <topology evidence="1">Multi-pass membrane protein</topology>
    </subcellularLocation>
</comment>
<dbReference type="PROSITE" id="PS50850">
    <property type="entry name" value="MFS"/>
    <property type="match status" value="1"/>
</dbReference>
<feature type="transmembrane region" description="Helical" evidence="9">
    <location>
        <begin position="260"/>
        <end position="283"/>
    </location>
</feature>
<feature type="transmembrane region" description="Helical" evidence="9">
    <location>
        <begin position="78"/>
        <end position="98"/>
    </location>
</feature>
<dbReference type="PROSITE" id="PS00217">
    <property type="entry name" value="SUGAR_TRANSPORT_2"/>
    <property type="match status" value="1"/>
</dbReference>
<evidence type="ECO:0000256" key="8">
    <source>
        <dbReference type="SAM" id="MobiDB-lite"/>
    </source>
</evidence>
<dbReference type="AlphaFoldDB" id="A0A918I0C4"/>
<keyword evidence="4 9" id="KW-0812">Transmembrane</keyword>
<feature type="transmembrane region" description="Helical" evidence="9">
    <location>
        <begin position="416"/>
        <end position="437"/>
    </location>
</feature>
<name>A0A918I0C4_9ACTN</name>
<dbReference type="PRINTS" id="PR00171">
    <property type="entry name" value="SUGRTRNSPORT"/>
</dbReference>
<feature type="transmembrane region" description="Helical" evidence="9">
    <location>
        <begin position="295"/>
        <end position="319"/>
    </location>
</feature>
<gene>
    <name evidence="11" type="ORF">GCM10010274_42900</name>
</gene>
<feature type="transmembrane region" description="Helical" evidence="9">
    <location>
        <begin position="12"/>
        <end position="36"/>
    </location>
</feature>
<dbReference type="EMBL" id="BMTP01000011">
    <property type="protein sequence ID" value="GGU49722.1"/>
    <property type="molecule type" value="Genomic_DNA"/>
</dbReference>
<dbReference type="PANTHER" id="PTHR48020">
    <property type="entry name" value="PROTON MYO-INOSITOL COTRANSPORTER"/>
    <property type="match status" value="1"/>
</dbReference>
<feature type="transmembrane region" description="Helical" evidence="9">
    <location>
        <begin position="48"/>
        <end position="66"/>
    </location>
</feature>
<evidence type="ECO:0000256" key="5">
    <source>
        <dbReference type="ARBA" id="ARBA00022989"/>
    </source>
</evidence>
<dbReference type="PANTHER" id="PTHR48020:SF12">
    <property type="entry name" value="PROTON MYO-INOSITOL COTRANSPORTER"/>
    <property type="match status" value="1"/>
</dbReference>
<sequence>MTSTGSPAVTRRLTIFVASIGGLLFGYGTGVIAGALPLVSADYGLSSWAQGAAVSAALLGAALTAPSSGRLADRFGRLPVIGAAAAAYAVGSLASAAADGAGLLLAGRFLVGLSLGATSFAVPLYISEIAPPARRGALVTLNQLMITIGLLSSYLAAYALEPAGAWRTMMAVGTVPALLLLAGMFLVPESPDWLRGRGYGRRAAQAAARLGIELGDAPAEEGREAEGRTPGSRTAAGRTAAGRSRGVGLRSACHRAGRRWVALGLAIAVLVHLTGLNTAIYYAPTILASSGLTSAGGIIGSILVGTCNVAATVITVMFLDRWGRRPLMIGGLLVMALTALGITFAGLFGHEGAVTALLLCVFITAGAVGPAAVFWVYISEIYPSEVRGALMSLATAAHWAADFVVATTFLPLVQQLSLAGTFALYAAITGASALALARWMPETRGTPLVATARPAAVAYHAD</sequence>
<dbReference type="InterPro" id="IPR005828">
    <property type="entry name" value="MFS_sugar_transport-like"/>
</dbReference>
<evidence type="ECO:0000256" key="6">
    <source>
        <dbReference type="ARBA" id="ARBA00023136"/>
    </source>
</evidence>
<comment type="similarity">
    <text evidence="2 7">Belongs to the major facilitator superfamily. Sugar transporter (TC 2.A.1.1) family.</text>
</comment>
<feature type="transmembrane region" description="Helical" evidence="9">
    <location>
        <begin position="104"/>
        <end position="126"/>
    </location>
</feature>